<dbReference type="InterPro" id="IPR023210">
    <property type="entry name" value="NADP_OxRdtase_dom"/>
</dbReference>
<dbReference type="Pfam" id="PF00248">
    <property type="entry name" value="Aldo_ket_red"/>
    <property type="match status" value="1"/>
</dbReference>
<accession>A0A3N3DVD0</accession>
<comment type="caution">
    <text evidence="2">The sequence shown here is derived from an EMBL/GenBank/DDBJ whole genome shotgun (WGS) entry which is preliminary data.</text>
</comment>
<dbReference type="Gene3D" id="3.20.20.100">
    <property type="entry name" value="NADP-dependent oxidoreductase domain"/>
    <property type="match status" value="1"/>
</dbReference>
<name>A0A3N3DVD0_9VIBR</name>
<dbReference type="EMBL" id="RKIK01000091">
    <property type="protein sequence ID" value="ROV58148.1"/>
    <property type="molecule type" value="Genomic_DNA"/>
</dbReference>
<dbReference type="CDD" id="cd19097">
    <property type="entry name" value="AKR_unchar"/>
    <property type="match status" value="1"/>
</dbReference>
<evidence type="ECO:0000313" key="3">
    <source>
        <dbReference type="Proteomes" id="UP000278792"/>
    </source>
</evidence>
<gene>
    <name evidence="2" type="ORF">EGH82_19850</name>
</gene>
<organism evidence="2 3">
    <name type="scientific">Vibrio ponticus</name>
    <dbReference type="NCBI Taxonomy" id="265668"/>
    <lineage>
        <taxon>Bacteria</taxon>
        <taxon>Pseudomonadati</taxon>
        <taxon>Pseudomonadota</taxon>
        <taxon>Gammaproteobacteria</taxon>
        <taxon>Vibrionales</taxon>
        <taxon>Vibrionaceae</taxon>
        <taxon>Vibrio</taxon>
    </lineage>
</organism>
<dbReference type="InterPro" id="IPR036812">
    <property type="entry name" value="NAD(P)_OxRdtase_dom_sf"/>
</dbReference>
<dbReference type="RefSeq" id="WP_123783372.1">
    <property type="nucleotide sequence ID" value="NZ_RKIK01000091.1"/>
</dbReference>
<dbReference type="InterPro" id="IPR053135">
    <property type="entry name" value="AKR2_Oxidoreductase"/>
</dbReference>
<reference evidence="2 3" key="1">
    <citation type="submission" date="2018-11" db="EMBL/GenBank/DDBJ databases">
        <title>Vibrio ponticus strain CAIM 1751 pathogenic for the snapper Lutjanus guttatus.</title>
        <authorList>
            <person name="Soto-Rodriguez S."/>
            <person name="Lozano-Olvera R."/>
            <person name="Gomez-Gil B."/>
        </authorList>
    </citation>
    <scope>NUCLEOTIDE SEQUENCE [LARGE SCALE GENOMIC DNA]</scope>
    <source>
        <strain evidence="2 3">CAIM 1751</strain>
    </source>
</reference>
<protein>
    <submittedName>
        <fullName evidence="2">Aldo/keto reductase</fullName>
    </submittedName>
</protein>
<evidence type="ECO:0000313" key="2">
    <source>
        <dbReference type="EMBL" id="ROV58148.1"/>
    </source>
</evidence>
<sequence length="279" mass="31078">MKIALGTAQFGLDYGVTNKQGQVSLEEIERILAMSASNGIRILDSAIAYGESEKVLGQFDLSSFEVISKIPSIAQTSISMEELVEGSLERLKIERLYGLLMHDENDAEIKQFEILHELKNQGLVRKVGASFYSPEKAVIAIETGMVDLIQIPANQLDSRFEQAGVYTLADEYGVEVHVRSIFLQGLLAVENADRPQRFQHHPDLINFDKCALSLGVSPFELALMYLHNNKSVDYGVLGCVNVKQFEEILRTYNALTVAVERDVPQLSSSDDILLNPSKW</sequence>
<dbReference type="PANTHER" id="PTHR43312:SF1">
    <property type="entry name" value="NADP-DEPENDENT OXIDOREDUCTASE DOMAIN-CONTAINING PROTEIN"/>
    <property type="match status" value="1"/>
</dbReference>
<dbReference type="Proteomes" id="UP000278792">
    <property type="component" value="Unassembled WGS sequence"/>
</dbReference>
<dbReference type="AlphaFoldDB" id="A0A3N3DVD0"/>
<proteinExistence type="predicted"/>
<evidence type="ECO:0000259" key="1">
    <source>
        <dbReference type="Pfam" id="PF00248"/>
    </source>
</evidence>
<dbReference type="PANTHER" id="PTHR43312">
    <property type="entry name" value="D-THREO-ALDOSE 1-DEHYDROGENASE"/>
    <property type="match status" value="1"/>
</dbReference>
<feature type="domain" description="NADP-dependent oxidoreductase" evidence="1">
    <location>
        <begin position="2"/>
        <end position="254"/>
    </location>
</feature>
<dbReference type="SUPFAM" id="SSF51430">
    <property type="entry name" value="NAD(P)-linked oxidoreductase"/>
    <property type="match status" value="1"/>
</dbReference>